<protein>
    <recommendedName>
        <fullName evidence="4">Carbohydrate ABC transporter substrate-binding protein, CUT1 family</fullName>
    </recommendedName>
</protein>
<sequence>MRRKILATAALATVTALSLSACGGAESGSGVSVATAAAIDQCKPEETSIKLAFAPQGTPAVEYAKKVMEQKFPGLKIDAVAAQSGNYSDLTKQIVADSAVGKRPDLIMTGLGQLRFWTDSYNPAPLDPATLPEGYQKQFLTAGEVNGTTYLAPFQISTPTMLVNKKILAEAGITDPASIKDFAALEDAARKVTAKTGKPSINISSDDLPDWFSQALVQSSGEKYVAEDGSFGFDTPKGREAIGLLSRLTQDKVSLNVGMNEGQAQFAAGNLAFHMATTSRIAQIAKQAPKDLDWAPIDLPGLNGPAGDLPAGGNGWVVISEDSCKAAFSQAMITEMLTKEASLLSSGKDYSYIPVNKLATEELLKGDNIAPQMRYAWTYDKPLTVWGGFEGAQTAQIINTVRTMMEQLATGKPADDVVPATAKSINSMLGK</sequence>
<name>A0ABQ2AYS2_9MICC</name>
<dbReference type="Pfam" id="PF01547">
    <property type="entry name" value="SBP_bac_1"/>
    <property type="match status" value="1"/>
</dbReference>
<evidence type="ECO:0000256" key="1">
    <source>
        <dbReference type="SAM" id="SignalP"/>
    </source>
</evidence>
<organism evidence="2 3">
    <name type="scientific">Arthrobacter liuii</name>
    <dbReference type="NCBI Taxonomy" id="1476996"/>
    <lineage>
        <taxon>Bacteria</taxon>
        <taxon>Bacillati</taxon>
        <taxon>Actinomycetota</taxon>
        <taxon>Actinomycetes</taxon>
        <taxon>Micrococcales</taxon>
        <taxon>Micrococcaceae</taxon>
        <taxon>Arthrobacter</taxon>
    </lineage>
</organism>
<dbReference type="PANTHER" id="PTHR43649:SF12">
    <property type="entry name" value="DIACETYLCHITOBIOSE BINDING PROTEIN DASA"/>
    <property type="match status" value="1"/>
</dbReference>
<dbReference type="PANTHER" id="PTHR43649">
    <property type="entry name" value="ARABINOSE-BINDING PROTEIN-RELATED"/>
    <property type="match status" value="1"/>
</dbReference>
<keyword evidence="3" id="KW-1185">Reference proteome</keyword>
<dbReference type="RefSeq" id="WP_188572743.1">
    <property type="nucleotide sequence ID" value="NZ_BMFW01000021.1"/>
</dbReference>
<keyword evidence="1" id="KW-0732">Signal</keyword>
<dbReference type="InterPro" id="IPR050490">
    <property type="entry name" value="Bact_solute-bd_prot1"/>
</dbReference>
<dbReference type="PROSITE" id="PS51257">
    <property type="entry name" value="PROKAR_LIPOPROTEIN"/>
    <property type="match status" value="1"/>
</dbReference>
<feature type="chain" id="PRO_5045629415" description="Carbohydrate ABC transporter substrate-binding protein, CUT1 family" evidence="1">
    <location>
        <begin position="22"/>
        <end position="431"/>
    </location>
</feature>
<evidence type="ECO:0000313" key="2">
    <source>
        <dbReference type="EMBL" id="GGH99343.1"/>
    </source>
</evidence>
<proteinExistence type="predicted"/>
<reference evidence="3" key="1">
    <citation type="journal article" date="2019" name="Int. J. Syst. Evol. Microbiol.">
        <title>The Global Catalogue of Microorganisms (GCM) 10K type strain sequencing project: providing services to taxonomists for standard genome sequencing and annotation.</title>
        <authorList>
            <consortium name="The Broad Institute Genomics Platform"/>
            <consortium name="The Broad Institute Genome Sequencing Center for Infectious Disease"/>
            <person name="Wu L."/>
            <person name="Ma J."/>
        </authorList>
    </citation>
    <scope>NUCLEOTIDE SEQUENCE [LARGE SCALE GENOMIC DNA]</scope>
    <source>
        <strain evidence="3">CGMCC 1.12778</strain>
    </source>
</reference>
<dbReference type="Proteomes" id="UP000643279">
    <property type="component" value="Unassembled WGS sequence"/>
</dbReference>
<accession>A0ABQ2AYS2</accession>
<gene>
    <name evidence="2" type="ORF">GCM10007170_33960</name>
</gene>
<dbReference type="Gene3D" id="3.40.190.10">
    <property type="entry name" value="Periplasmic binding protein-like II"/>
    <property type="match status" value="1"/>
</dbReference>
<feature type="signal peptide" evidence="1">
    <location>
        <begin position="1"/>
        <end position="21"/>
    </location>
</feature>
<evidence type="ECO:0008006" key="4">
    <source>
        <dbReference type="Google" id="ProtNLM"/>
    </source>
</evidence>
<dbReference type="EMBL" id="BMFW01000021">
    <property type="protein sequence ID" value="GGH99343.1"/>
    <property type="molecule type" value="Genomic_DNA"/>
</dbReference>
<comment type="caution">
    <text evidence="2">The sequence shown here is derived from an EMBL/GenBank/DDBJ whole genome shotgun (WGS) entry which is preliminary data.</text>
</comment>
<evidence type="ECO:0000313" key="3">
    <source>
        <dbReference type="Proteomes" id="UP000643279"/>
    </source>
</evidence>
<dbReference type="InterPro" id="IPR006059">
    <property type="entry name" value="SBP"/>
</dbReference>
<dbReference type="SUPFAM" id="SSF53850">
    <property type="entry name" value="Periplasmic binding protein-like II"/>
    <property type="match status" value="1"/>
</dbReference>